<keyword evidence="8" id="KW-1185">Reference proteome</keyword>
<evidence type="ECO:0000256" key="4">
    <source>
        <dbReference type="PROSITE-ProRule" id="PRU00284"/>
    </source>
</evidence>
<dbReference type="GO" id="GO:0006935">
    <property type="term" value="P:chemotaxis"/>
    <property type="evidence" value="ECO:0007669"/>
    <property type="project" value="InterPro"/>
</dbReference>
<dbReference type="CDD" id="cd11386">
    <property type="entry name" value="MCP_signal"/>
    <property type="match status" value="1"/>
</dbReference>
<dbReference type="InterPro" id="IPR004089">
    <property type="entry name" value="MCPsignal_dom"/>
</dbReference>
<protein>
    <submittedName>
        <fullName evidence="7">Methyl-accepting chemotaxis protein</fullName>
    </submittedName>
</protein>
<comment type="caution">
    <text evidence="7">The sequence shown here is derived from an EMBL/GenBank/DDBJ whole genome shotgun (WGS) entry which is preliminary data.</text>
</comment>
<evidence type="ECO:0000256" key="1">
    <source>
        <dbReference type="ARBA" id="ARBA00004370"/>
    </source>
</evidence>
<reference evidence="7 8" key="1">
    <citation type="submission" date="2018-05" db="EMBL/GenBank/DDBJ databases">
        <title>Genomic Encyclopedia of Type Strains, Phase IV (KMG-IV): sequencing the most valuable type-strain genomes for metagenomic binning, comparative biology and taxonomic classification.</title>
        <authorList>
            <person name="Goeker M."/>
        </authorList>
    </citation>
    <scope>NUCLEOTIDE SEQUENCE [LARGE SCALE GENOMIC DNA]</scope>
    <source>
        <strain evidence="7 8">DSM 29661</strain>
    </source>
</reference>
<dbReference type="Proteomes" id="UP000247555">
    <property type="component" value="Unassembled WGS sequence"/>
</dbReference>
<organism evidence="7 8">
    <name type="scientific">Rivihabitans pingtungensis</name>
    <dbReference type="NCBI Taxonomy" id="1054498"/>
    <lineage>
        <taxon>Bacteria</taxon>
        <taxon>Pseudomonadati</taxon>
        <taxon>Pseudomonadota</taxon>
        <taxon>Betaproteobacteria</taxon>
        <taxon>Neisseriales</taxon>
        <taxon>Aquaspirillaceae</taxon>
        <taxon>Rivihabitans</taxon>
    </lineage>
</organism>
<name>A0A318KH88_9NEIS</name>
<keyword evidence="5" id="KW-0472">Membrane</keyword>
<evidence type="ECO:0000313" key="7">
    <source>
        <dbReference type="EMBL" id="PXX74694.1"/>
    </source>
</evidence>
<evidence type="ECO:0000256" key="5">
    <source>
        <dbReference type="SAM" id="Phobius"/>
    </source>
</evidence>
<feature type="domain" description="Methyl-accepting transducer" evidence="6">
    <location>
        <begin position="309"/>
        <end position="545"/>
    </location>
</feature>
<dbReference type="FunFam" id="1.10.287.950:FF:000001">
    <property type="entry name" value="Methyl-accepting chemotaxis sensory transducer"/>
    <property type="match status" value="1"/>
</dbReference>
<evidence type="ECO:0000256" key="2">
    <source>
        <dbReference type="ARBA" id="ARBA00023224"/>
    </source>
</evidence>
<dbReference type="GO" id="GO:0016020">
    <property type="term" value="C:membrane"/>
    <property type="evidence" value="ECO:0007669"/>
    <property type="project" value="UniProtKB-SubCell"/>
</dbReference>
<dbReference type="OrthoDB" id="8899037at2"/>
<proteinExistence type="inferred from homology"/>
<comment type="similarity">
    <text evidence="3">Belongs to the methyl-accepting chemotaxis (MCP) protein family.</text>
</comment>
<evidence type="ECO:0000313" key="8">
    <source>
        <dbReference type="Proteomes" id="UP000247555"/>
    </source>
</evidence>
<dbReference type="RefSeq" id="WP_110391990.1">
    <property type="nucleotide sequence ID" value="NZ_QJKI01000029.1"/>
</dbReference>
<dbReference type="PRINTS" id="PR00260">
    <property type="entry name" value="CHEMTRNSDUCR"/>
</dbReference>
<dbReference type="EMBL" id="QJKI01000029">
    <property type="protein sequence ID" value="PXX74694.1"/>
    <property type="molecule type" value="Genomic_DNA"/>
</dbReference>
<keyword evidence="2 4" id="KW-0807">Transducer</keyword>
<dbReference type="SUPFAM" id="SSF58104">
    <property type="entry name" value="Methyl-accepting chemotaxis protein (MCP) signaling domain"/>
    <property type="match status" value="1"/>
</dbReference>
<dbReference type="GO" id="GO:0004888">
    <property type="term" value="F:transmembrane signaling receptor activity"/>
    <property type="evidence" value="ECO:0007669"/>
    <property type="project" value="InterPro"/>
</dbReference>
<dbReference type="GO" id="GO:0007165">
    <property type="term" value="P:signal transduction"/>
    <property type="evidence" value="ECO:0007669"/>
    <property type="project" value="UniProtKB-KW"/>
</dbReference>
<dbReference type="SMART" id="SM00283">
    <property type="entry name" value="MA"/>
    <property type="match status" value="1"/>
</dbReference>
<dbReference type="Gene3D" id="1.10.287.950">
    <property type="entry name" value="Methyl-accepting chemotaxis protein"/>
    <property type="match status" value="1"/>
</dbReference>
<accession>A0A318KH88</accession>
<dbReference type="PANTHER" id="PTHR32089:SF112">
    <property type="entry name" value="LYSOZYME-LIKE PROTEIN-RELATED"/>
    <property type="match status" value="1"/>
</dbReference>
<dbReference type="AlphaFoldDB" id="A0A318KH88"/>
<feature type="transmembrane region" description="Helical" evidence="5">
    <location>
        <begin position="230"/>
        <end position="250"/>
    </location>
</feature>
<keyword evidence="5" id="KW-1133">Transmembrane helix</keyword>
<dbReference type="Pfam" id="PF00015">
    <property type="entry name" value="MCPsignal"/>
    <property type="match status" value="1"/>
</dbReference>
<evidence type="ECO:0000256" key="3">
    <source>
        <dbReference type="ARBA" id="ARBA00029447"/>
    </source>
</evidence>
<keyword evidence="5" id="KW-0812">Transmembrane</keyword>
<dbReference type="InterPro" id="IPR004090">
    <property type="entry name" value="Chemotax_Me-accpt_rcpt"/>
</dbReference>
<dbReference type="PANTHER" id="PTHR32089">
    <property type="entry name" value="METHYL-ACCEPTING CHEMOTAXIS PROTEIN MCPB"/>
    <property type="match status" value="1"/>
</dbReference>
<comment type="subcellular location">
    <subcellularLocation>
        <location evidence="1">Membrane</location>
    </subcellularLocation>
</comment>
<evidence type="ECO:0000259" key="6">
    <source>
        <dbReference type="PROSITE" id="PS50111"/>
    </source>
</evidence>
<sequence length="581" mass="63064">MKQLTIKALFWAMALASALLAALLALAIYWLGQASDHVAQAERQRYQSYLLADMLRQSSDDLTRLARTYVVTGEARYEQQYWDILAIRNGEKPMPEAYHRIYWDFVAAGQDKPRPDGVKAPLLELMKQAGFSEAEFAKLNEAKANSDGLVNTETVAMNAVKGRFADGQGGFSREAPPDFELARKLMHDAAYHREKAKIMKPVDDFYLLMDQRTQHAIETAQTEETRARRFAQAMAALNLLALVAALWGVYRYLLSLLGGEPAQVAARVRGIAAGDLSDADQRAPTGSLLAHVEAMRQSLRQMVALIQSKATDLQTASASLSGATHDIGASAASQSQSSQSMAQSMDKLSGSIGQISERASGMIDLSSAFGQQASASLQVIDALHEEVGKVSGIASQSSRAVGELDAMSAQIGSMVSIIDEIAEQTNLLALNAAIEAARAGESGRGFAVVADEVRKLAERTSGSTLEIQRMIQDITRHTREATTLMESQISQVQTGIELAGQARQVVGEIAEKSLDTVESFEHIAHAVQEQSQASQYVRDEIEHVASQNQDTHQAIARARQAADQLHALASDMHGAVLQFRL</sequence>
<dbReference type="PROSITE" id="PS50111">
    <property type="entry name" value="CHEMOTAXIS_TRANSDUC_2"/>
    <property type="match status" value="1"/>
</dbReference>
<gene>
    <name evidence="7" type="ORF">DFR34_12930</name>
</gene>